<name>A0AA49Q4J0_9BACT</name>
<evidence type="ECO:0000256" key="3">
    <source>
        <dbReference type="ARBA" id="ARBA00022691"/>
    </source>
</evidence>
<dbReference type="EMBL" id="CP130612">
    <property type="protein sequence ID" value="WKW11907.1"/>
    <property type="molecule type" value="Genomic_DNA"/>
</dbReference>
<dbReference type="Gene3D" id="3.40.50.150">
    <property type="entry name" value="Vaccinia Virus protein VP39"/>
    <property type="match status" value="1"/>
</dbReference>
<dbReference type="GO" id="GO:0032259">
    <property type="term" value="P:methylation"/>
    <property type="evidence" value="ECO:0007669"/>
    <property type="project" value="UniProtKB-KW"/>
</dbReference>
<dbReference type="RefSeq" id="WP_367887591.1">
    <property type="nucleotide sequence ID" value="NZ_CP130612.1"/>
</dbReference>
<dbReference type="KEGG" id="pspc:Strain318_001176"/>
<dbReference type="InterPro" id="IPR041698">
    <property type="entry name" value="Methyltransf_25"/>
</dbReference>
<protein>
    <submittedName>
        <fullName evidence="5">Methyltransferase domain-containing protein</fullName>
    </submittedName>
</protein>
<keyword evidence="2" id="KW-0808">Transferase</keyword>
<evidence type="ECO:0000256" key="1">
    <source>
        <dbReference type="ARBA" id="ARBA00022603"/>
    </source>
</evidence>
<evidence type="ECO:0000256" key="2">
    <source>
        <dbReference type="ARBA" id="ARBA00022679"/>
    </source>
</evidence>
<evidence type="ECO:0000259" key="4">
    <source>
        <dbReference type="Pfam" id="PF13649"/>
    </source>
</evidence>
<accession>A0AA49Q790</accession>
<dbReference type="PANTHER" id="PTHR43591">
    <property type="entry name" value="METHYLTRANSFERASE"/>
    <property type="match status" value="1"/>
</dbReference>
<dbReference type="InterPro" id="IPR029063">
    <property type="entry name" value="SAM-dependent_MTases_sf"/>
</dbReference>
<evidence type="ECO:0000313" key="7">
    <source>
        <dbReference type="Proteomes" id="UP001229955"/>
    </source>
</evidence>
<dbReference type="SUPFAM" id="SSF53335">
    <property type="entry name" value="S-adenosyl-L-methionine-dependent methyltransferases"/>
    <property type="match status" value="1"/>
</dbReference>
<dbReference type="Pfam" id="PF13649">
    <property type="entry name" value="Methyltransf_25"/>
    <property type="match status" value="1"/>
</dbReference>
<keyword evidence="1 5" id="KW-0489">Methyltransferase</keyword>
<accession>A0AA49Q4J0</accession>
<dbReference type="PROSITE" id="PS01184">
    <property type="entry name" value="UBIE_2"/>
    <property type="match status" value="1"/>
</dbReference>
<organism evidence="5">
    <name type="scientific">Pseudogemmatithrix spongiicola</name>
    <dbReference type="NCBI Taxonomy" id="3062599"/>
    <lineage>
        <taxon>Bacteria</taxon>
        <taxon>Pseudomonadati</taxon>
        <taxon>Gemmatimonadota</taxon>
        <taxon>Gemmatimonadia</taxon>
        <taxon>Gemmatimonadales</taxon>
        <taxon>Gemmatimonadaceae</taxon>
        <taxon>Pseudogemmatithrix</taxon>
    </lineage>
</organism>
<feature type="domain" description="Methyltransferase" evidence="4">
    <location>
        <begin position="58"/>
        <end position="154"/>
    </location>
</feature>
<keyword evidence="3" id="KW-0949">S-adenosyl-L-methionine</keyword>
<dbReference type="Proteomes" id="UP001229955">
    <property type="component" value="Chromosome"/>
</dbReference>
<dbReference type="CDD" id="cd02440">
    <property type="entry name" value="AdoMet_MTases"/>
    <property type="match status" value="1"/>
</dbReference>
<sequence>MISTGTEGGKREGSTYVPALGLRVLTPLYDRAVALTTRERRFRGALIAQAVTRPELDILDLGCGTGSLTIGIKRREPSTRIVGVDGDPEVLRIATRKAAAAEVLLAFDCALAHELPYAGASFDRVVSSLFFHHLTWQSKQQAAAEAYRVLRPGGELHVADWGRPSGPTMRALFLIVQALDGVATTRDNVAGRLPELFVAAGFEQVVQEGHVDTSLGTIALYRARRPE</sequence>
<evidence type="ECO:0000313" key="6">
    <source>
        <dbReference type="EMBL" id="WKW14817.1"/>
    </source>
</evidence>
<keyword evidence="7" id="KW-1185">Reference proteome</keyword>
<proteinExistence type="predicted"/>
<dbReference type="EMBL" id="CP130613">
    <property type="protein sequence ID" value="WKW14817.1"/>
    <property type="molecule type" value="Genomic_DNA"/>
</dbReference>
<dbReference type="InterPro" id="IPR023576">
    <property type="entry name" value="UbiE/COQ5_MeTrFase_CS"/>
</dbReference>
<gene>
    <name evidence="5" type="ORF">Strain138_001176</name>
    <name evidence="6" type="ORF">Strain318_001176</name>
</gene>
<reference evidence="5" key="1">
    <citation type="submission" date="2023-07" db="EMBL/GenBank/DDBJ databases">
        <authorList>
            <person name="Haufschild T."/>
            <person name="Kallscheuer N."/>
            <person name="Hammer J."/>
            <person name="Kohn T."/>
            <person name="Kabuu M."/>
            <person name="Jogler M."/>
            <person name="Wohfarth N."/>
            <person name="Heuer A."/>
            <person name="Rohde M."/>
            <person name="van Teeseling M.C.F."/>
            <person name="Jogler C."/>
        </authorList>
    </citation>
    <scope>NUCLEOTIDE SEQUENCE</scope>
    <source>
        <strain evidence="5">Strain 138</strain>
        <strain evidence="6">Strain 318</strain>
    </source>
</reference>
<dbReference type="AlphaFoldDB" id="A0AA49Q4J0"/>
<evidence type="ECO:0000313" key="5">
    <source>
        <dbReference type="EMBL" id="WKW11907.1"/>
    </source>
</evidence>
<dbReference type="GO" id="GO:0008168">
    <property type="term" value="F:methyltransferase activity"/>
    <property type="evidence" value="ECO:0007669"/>
    <property type="project" value="UniProtKB-KW"/>
</dbReference>